<feature type="transmembrane region" description="Helical" evidence="2">
    <location>
        <begin position="158"/>
        <end position="179"/>
    </location>
</feature>
<feature type="transmembrane region" description="Helical" evidence="2">
    <location>
        <begin position="118"/>
        <end position="146"/>
    </location>
</feature>
<dbReference type="RefSeq" id="WP_182339015.1">
    <property type="nucleotide sequence ID" value="NZ_JACGXS010000003.1"/>
</dbReference>
<dbReference type="EMBL" id="JACGXS010000003">
    <property type="protein sequence ID" value="MBA8681882.1"/>
    <property type="molecule type" value="Genomic_DNA"/>
</dbReference>
<dbReference type="PANTHER" id="PTHR43317">
    <property type="entry name" value="THERMOSPERMINE SYNTHASE ACAULIS5"/>
    <property type="match status" value="1"/>
</dbReference>
<dbReference type="InterPro" id="IPR036259">
    <property type="entry name" value="MFS_trans_sf"/>
</dbReference>
<proteinExistence type="predicted"/>
<feature type="transmembrane region" description="Helical" evidence="2">
    <location>
        <begin position="74"/>
        <end position="98"/>
    </location>
</feature>
<comment type="caution">
    <text evidence="3">The sequence shown here is derived from an EMBL/GenBank/DDBJ whole genome shotgun (WGS) entry which is preliminary data.</text>
</comment>
<gene>
    <name evidence="3" type="ORF">H4O11_08635</name>
</gene>
<feature type="transmembrane region" description="Helical" evidence="2">
    <location>
        <begin position="439"/>
        <end position="459"/>
    </location>
</feature>
<dbReference type="Gene3D" id="3.40.50.150">
    <property type="entry name" value="Vaccinia Virus protein VP39"/>
    <property type="match status" value="1"/>
</dbReference>
<feature type="transmembrane region" description="Helical" evidence="2">
    <location>
        <begin position="297"/>
        <end position="316"/>
    </location>
</feature>
<accession>A0A7W3FME7</accession>
<name>A0A7W3FME7_9GAMM</name>
<evidence type="ECO:0000313" key="4">
    <source>
        <dbReference type="Proteomes" id="UP000547058"/>
    </source>
</evidence>
<feature type="transmembrane region" description="Helical" evidence="2">
    <location>
        <begin position="258"/>
        <end position="277"/>
    </location>
</feature>
<keyword evidence="2" id="KW-1133">Transmembrane helix</keyword>
<reference evidence="3 4" key="1">
    <citation type="submission" date="2020-08" db="EMBL/GenBank/DDBJ databases">
        <title>Stenotrophomonas tumulicola JCM 30961.</title>
        <authorList>
            <person name="Deng Y."/>
        </authorList>
    </citation>
    <scope>NUCLEOTIDE SEQUENCE [LARGE SCALE GENOMIC DNA]</scope>
    <source>
        <strain evidence="3 4">JCM 30961</strain>
    </source>
</reference>
<feature type="transmembrane region" description="Helical" evidence="2">
    <location>
        <begin position="328"/>
        <end position="350"/>
    </location>
</feature>
<feature type="transmembrane region" description="Helical" evidence="2">
    <location>
        <begin position="42"/>
        <end position="62"/>
    </location>
</feature>
<protein>
    <submittedName>
        <fullName evidence="3">Fused MFS/spermidine synthase</fullName>
    </submittedName>
</protein>
<keyword evidence="1" id="KW-0620">Polyamine biosynthesis</keyword>
<evidence type="ECO:0000256" key="1">
    <source>
        <dbReference type="ARBA" id="ARBA00023115"/>
    </source>
</evidence>
<dbReference type="SUPFAM" id="SSF103473">
    <property type="entry name" value="MFS general substrate transporter"/>
    <property type="match status" value="2"/>
</dbReference>
<keyword evidence="2" id="KW-0812">Transmembrane</keyword>
<dbReference type="CDD" id="cd02440">
    <property type="entry name" value="AdoMet_MTases"/>
    <property type="match status" value="1"/>
</dbReference>
<sequence>MSLPAHRLSLYLLPIFILSGFSGLIYQSIWSQYLGLFLGHSSHAQSLVLMLFMGGMAIGAWWASRRSIDWRWPLLAYAAIELLIGLLGLAFDGVFQGITGWAYTHLLPGLQGNGATGLRWLLATVLVLPQCVLLGATFPLMSAGYLRVQPQAQGEVLAGLYFANSIGAAAGALASTYLLLPALGLPGTVMVAGGLNILVAVLVFPLARGGGHGVPVSGAWPRSTEAAHAVRVAAVNEVGDEVSSAPIGEPGATGGASAMPVMAVLCIALLTGATSFVYEITWVRMLSLALGTTLHSFELMLAAFIAGIAFGGLWLRHRADRMASPLRVAGWAQVLMGLAALASMFVYAQAFEWVGWLMRVIVRSADGYGLYSVASAVIAVAVMFPAAFFAGMTLPLLTLALLRQGRGERAIGQVYAFNTVGAIIGVLAAVHLLMPLLGLKYALLVAAVVDLGLGIWLLWPAPQESRRPAAGTHRRQVDGGRQGRGPVAIATGLSVAGVVIAVGLVHFDPLVLSSSVYRHGGARLHDSAKMLFFRDGQTATVSVFETDRGGGPVRSIATNGKVDAGMTVSLEQEPSGDESTMVLLGALPLALGNGFERIGVIGFGSGLTTHTLLGDARVGRVDTVEIEPAMIEGARLFGDRVARAFDDPRSHLVIDDAKAHFAGSGQRYDLIISEPSNPWVGGTASLFSDEFYAFVPRQLNDGGLFVQWLQLYEITPELVSSVLDGLVDHFSDVRAYLANDSDLIIVATPKGHLPPLNDGVFAQPALRGELARIGVHGLDDLGDTLVLGDAALRAFPPLYPSPRHSDYHPILTLRAPVARFEQAYVGDVESMMTAPWPLTRAWGAPESRVPPAQGSQLNLQVLQRRTTAHLLSQRLQHGADLPGGGDHALADALRLLGARCELEVTPLETAGLAFFLAGETIPFLPPAERDALWVTPQWRPCALHDPTVIDALGLVAAAAADDHAQVLAAGQRLLEGPHSAGLLADARSGYYLFGALQYAAWSTGDTRLARELADTHWNALGPDARASGRLRLITYMAALGSGSREGSDP</sequence>
<feature type="transmembrane region" description="Helical" evidence="2">
    <location>
        <begin position="185"/>
        <end position="207"/>
    </location>
</feature>
<organism evidence="3 4">
    <name type="scientific">Stenotrophomonas tumulicola</name>
    <dbReference type="NCBI Taxonomy" id="1685415"/>
    <lineage>
        <taxon>Bacteria</taxon>
        <taxon>Pseudomonadati</taxon>
        <taxon>Pseudomonadota</taxon>
        <taxon>Gammaproteobacteria</taxon>
        <taxon>Lysobacterales</taxon>
        <taxon>Lysobacteraceae</taxon>
        <taxon>Stenotrophomonas</taxon>
    </lineage>
</organism>
<dbReference type="AlphaFoldDB" id="A0A7W3FME7"/>
<dbReference type="PANTHER" id="PTHR43317:SF3">
    <property type="entry name" value="BLR2883 PROTEIN"/>
    <property type="match status" value="1"/>
</dbReference>
<evidence type="ECO:0000313" key="3">
    <source>
        <dbReference type="EMBL" id="MBA8681882.1"/>
    </source>
</evidence>
<evidence type="ECO:0000256" key="2">
    <source>
        <dbReference type="SAM" id="Phobius"/>
    </source>
</evidence>
<feature type="transmembrane region" description="Helical" evidence="2">
    <location>
        <begin position="370"/>
        <end position="402"/>
    </location>
</feature>
<dbReference type="InterPro" id="IPR029063">
    <property type="entry name" value="SAM-dependent_MTases_sf"/>
</dbReference>
<keyword evidence="4" id="KW-1185">Reference proteome</keyword>
<dbReference type="NCBIfam" id="NF037959">
    <property type="entry name" value="MFS_SpdSyn"/>
    <property type="match status" value="1"/>
</dbReference>
<feature type="transmembrane region" description="Helical" evidence="2">
    <location>
        <begin position="414"/>
        <end position="433"/>
    </location>
</feature>
<dbReference type="GO" id="GO:0006596">
    <property type="term" value="P:polyamine biosynthetic process"/>
    <property type="evidence" value="ECO:0007669"/>
    <property type="project" value="UniProtKB-KW"/>
</dbReference>
<keyword evidence="2" id="KW-0472">Membrane</keyword>
<dbReference type="Pfam" id="PF01564">
    <property type="entry name" value="Spermine_synth"/>
    <property type="match status" value="1"/>
</dbReference>
<dbReference type="Proteomes" id="UP000547058">
    <property type="component" value="Unassembled WGS sequence"/>
</dbReference>
<feature type="transmembrane region" description="Helical" evidence="2">
    <location>
        <begin position="485"/>
        <end position="507"/>
    </location>
</feature>
<dbReference type="SUPFAM" id="SSF53335">
    <property type="entry name" value="S-adenosyl-L-methionine-dependent methyltransferases"/>
    <property type="match status" value="1"/>
</dbReference>
<feature type="transmembrane region" description="Helical" evidence="2">
    <location>
        <begin position="12"/>
        <end position="30"/>
    </location>
</feature>